<dbReference type="GO" id="GO:0003989">
    <property type="term" value="F:acetyl-CoA carboxylase activity"/>
    <property type="evidence" value="ECO:0007669"/>
    <property type="project" value="TreeGrafter"/>
</dbReference>
<reference evidence="4" key="1">
    <citation type="journal article" date="2009" name="PLoS Genet.">
        <title>Organised genome dynamics in the Escherichia coli species results in highly diverse adaptive paths.</title>
        <authorList>
            <person name="Touchon M."/>
            <person name="Hoede C."/>
            <person name="Tenaillon O."/>
            <person name="Barbe V."/>
            <person name="Baeriswyl S."/>
            <person name="Bidet P."/>
            <person name="Bingen E."/>
            <person name="Bonacorsi S."/>
            <person name="Bouchier C."/>
            <person name="Bouvet O."/>
            <person name="Calteau A."/>
            <person name="Chiapello H."/>
            <person name="Clermont O."/>
            <person name="Cruveiller S."/>
            <person name="Danchin A."/>
            <person name="Diard M."/>
            <person name="Dossat C."/>
            <person name="Karoui M.E."/>
            <person name="Frapy E."/>
            <person name="Garry L."/>
            <person name="Ghigo J.M."/>
            <person name="Gilles A.M."/>
            <person name="Johnson J."/>
            <person name="Le Bouguenec C."/>
            <person name="Lescat M."/>
            <person name="Mangenot S."/>
            <person name="Martinez-Jehanne V."/>
            <person name="Matic I."/>
            <person name="Nassif X."/>
            <person name="Oztas S."/>
            <person name="Petit M.A."/>
            <person name="Pichon C."/>
            <person name="Rouy Z."/>
            <person name="Ruf C.S."/>
            <person name="Schneider D."/>
            <person name="Tourret J."/>
            <person name="Vacherie B."/>
            <person name="Vallenet D."/>
            <person name="Medigue C."/>
            <person name="Rocha E.P.C."/>
            <person name="Denamur E."/>
        </authorList>
    </citation>
    <scope>NUCLEOTIDE SEQUENCE [LARGE SCALE GENOMIC DNA]</scope>
    <source>
        <strain evidence="4">ATCC 35469 / DSM 13698 / BCRC 15582 / CCUG 18766 / IAM 14443 / JCM 21226 / LMG 7866 / NBRC 102419 / NCTC 12128 / CDC 0568-73</strain>
    </source>
</reference>
<dbReference type="HOGENOM" id="CLU_058025_0_0_6"/>
<evidence type="ECO:0000313" key="3">
    <source>
        <dbReference type="EMBL" id="CAQ90623.1"/>
    </source>
</evidence>
<protein>
    <submittedName>
        <fullName evidence="3">Subunit of malonyl-S-acyl carrier protein: biotin carboxyltransferase</fullName>
    </submittedName>
</protein>
<dbReference type="SUPFAM" id="SSF52096">
    <property type="entry name" value="ClpP/crotonase"/>
    <property type="match status" value="1"/>
</dbReference>
<dbReference type="GO" id="GO:0016831">
    <property type="term" value="F:carboxy-lyase activity"/>
    <property type="evidence" value="ECO:0007669"/>
    <property type="project" value="InterPro"/>
</dbReference>
<dbReference type="PROSITE" id="PS50980">
    <property type="entry name" value="COA_CT_NTER"/>
    <property type="match status" value="1"/>
</dbReference>
<dbReference type="InterPro" id="IPR011762">
    <property type="entry name" value="COA_CT_N"/>
</dbReference>
<dbReference type="Proteomes" id="UP000000745">
    <property type="component" value="Chromosome"/>
</dbReference>
<dbReference type="InterPro" id="IPR034733">
    <property type="entry name" value="AcCoA_carboxyl_beta"/>
</dbReference>
<dbReference type="Gene3D" id="3.90.226.10">
    <property type="entry name" value="2-enoyl-CoA Hydratase, Chain A, domain 1"/>
    <property type="match status" value="1"/>
</dbReference>
<organism evidence="3 4">
    <name type="scientific">Escherichia fergusonii (strain ATCC 35469 / DSM 13698 / CCUG 18766 / IAM 14443 / JCM 21226 / LMG 7866 / NBRC 102419 / NCTC 12128 / CDC 0568-73)</name>
    <dbReference type="NCBI Taxonomy" id="585054"/>
    <lineage>
        <taxon>Bacteria</taxon>
        <taxon>Pseudomonadati</taxon>
        <taxon>Pseudomonadota</taxon>
        <taxon>Gammaproteobacteria</taxon>
        <taxon>Enterobacterales</taxon>
        <taxon>Enterobacteriaceae</taxon>
        <taxon>Escherichia</taxon>
    </lineage>
</organism>
<dbReference type="GO" id="GO:2001295">
    <property type="term" value="P:malonyl-CoA biosynthetic process"/>
    <property type="evidence" value="ECO:0007669"/>
    <property type="project" value="TreeGrafter"/>
</dbReference>
<keyword evidence="1" id="KW-0808">Transferase</keyword>
<dbReference type="GO" id="GO:0016740">
    <property type="term" value="F:transferase activity"/>
    <property type="evidence" value="ECO:0007669"/>
    <property type="project" value="UniProtKB-KW"/>
</dbReference>
<gene>
    <name evidence="3" type="ordered locus">EFER_3130</name>
</gene>
<dbReference type="Pfam" id="PF01039">
    <property type="entry name" value="Carboxyl_trans"/>
    <property type="match status" value="1"/>
</dbReference>
<sequence length="355" mass="38300">MYLHASWTMAHLEICKSASMTTTPRLPLSHSVCSKRYNRLCQEKTNMSDLRFLEASARERAEALVDKGTFRELIGPSAKQTSPHLPILGEAVEFDDGVVTGIGLLGQHPAIVISQEGRFIGGSVGEVGGAKMVGALMLADELATQSTDPAYRPVVLISFETGGVRLHEANAGLLAHAECMDLLQTLRSRVPVVALIGSKIGCFGGMGFVAAATDIIVMSESGRLGLTGPEVIEQEMGRSEFDASDRALVFRTTGGKHKYIVGDCNYLIADTLAAFHQQVTQIASLAWADIEAMRRIGSEEKVRKQMALTQHICDLAPTDARDVWLAAGNATPQSLVDMDLETFLSNVKRLSVEEA</sequence>
<name>B7LR20_ESCF3</name>
<dbReference type="GO" id="GO:0005975">
    <property type="term" value="P:carbohydrate metabolic process"/>
    <property type="evidence" value="ECO:0007669"/>
    <property type="project" value="InterPro"/>
</dbReference>
<dbReference type="NCBIfam" id="NF005530">
    <property type="entry name" value="PRK07189.1"/>
    <property type="match status" value="1"/>
</dbReference>
<dbReference type="EMBL" id="CU928158">
    <property type="protein sequence ID" value="CAQ90623.1"/>
    <property type="molecule type" value="Genomic_DNA"/>
</dbReference>
<dbReference type="GO" id="GO:0006633">
    <property type="term" value="P:fatty acid biosynthetic process"/>
    <property type="evidence" value="ECO:0007669"/>
    <property type="project" value="TreeGrafter"/>
</dbReference>
<dbReference type="InterPro" id="IPR017556">
    <property type="entry name" value="Malonate_beta"/>
</dbReference>
<evidence type="ECO:0000313" key="4">
    <source>
        <dbReference type="Proteomes" id="UP000000745"/>
    </source>
</evidence>
<proteinExistence type="predicted"/>
<dbReference type="NCBIfam" id="TIGR03133">
    <property type="entry name" value="malonate_beta"/>
    <property type="match status" value="1"/>
</dbReference>
<feature type="domain" description="CoA carboxyltransferase N-terminal" evidence="2">
    <location>
        <begin position="21"/>
        <end position="291"/>
    </location>
</feature>
<dbReference type="KEGG" id="efe:EFER_3130"/>
<accession>B7LR20</accession>
<dbReference type="PANTHER" id="PTHR42995">
    <property type="entry name" value="ACETYL-COENZYME A CARBOXYLASE CARBOXYL TRANSFERASE SUBUNIT BETA, CHLOROPLASTIC"/>
    <property type="match status" value="1"/>
</dbReference>
<dbReference type="AlphaFoldDB" id="B7LR20"/>
<keyword evidence="4" id="KW-1185">Reference proteome</keyword>
<dbReference type="PANTHER" id="PTHR42995:SF1">
    <property type="entry name" value="MALONATE DECARBOXYLASE BETA SUBUNIT"/>
    <property type="match status" value="1"/>
</dbReference>
<evidence type="ECO:0000256" key="1">
    <source>
        <dbReference type="ARBA" id="ARBA00022679"/>
    </source>
</evidence>
<evidence type="ECO:0000259" key="2">
    <source>
        <dbReference type="PROSITE" id="PS50980"/>
    </source>
</evidence>
<dbReference type="InterPro" id="IPR029045">
    <property type="entry name" value="ClpP/crotonase-like_dom_sf"/>
</dbReference>